<dbReference type="NCBIfam" id="TIGR03696">
    <property type="entry name" value="Rhs_assc_core"/>
    <property type="match status" value="1"/>
</dbReference>
<dbReference type="Proteomes" id="UP000293342">
    <property type="component" value="Unassembled WGS sequence"/>
</dbReference>
<keyword evidence="3" id="KW-0732">Signal</keyword>
<dbReference type="SUPFAM" id="SSF63829">
    <property type="entry name" value="Calcium-dependent phosphotriesterase"/>
    <property type="match status" value="1"/>
</dbReference>
<reference evidence="6 7" key="1">
    <citation type="submission" date="2019-02" db="EMBL/GenBank/DDBJ databases">
        <title>Kribbella capetownensis sp. nov. and Kribbella speibonae sp. nov., isolated from soil.</title>
        <authorList>
            <person name="Curtis S.M."/>
            <person name="Norton I."/>
            <person name="Everest G.J."/>
            <person name="Meyers P.R."/>
        </authorList>
    </citation>
    <scope>NUCLEOTIDE SEQUENCE [LARGE SCALE GENOMIC DNA]</scope>
    <source>
        <strain evidence="6 7">YM53</strain>
    </source>
</reference>
<evidence type="ECO:0000256" key="2">
    <source>
        <dbReference type="SAM" id="MobiDB-lite"/>
    </source>
</evidence>
<dbReference type="InterPro" id="IPR031325">
    <property type="entry name" value="RHS_repeat"/>
</dbReference>
<dbReference type="Pfam" id="PF05593">
    <property type="entry name" value="RHS_repeat"/>
    <property type="match status" value="8"/>
</dbReference>
<dbReference type="InterPro" id="IPR056823">
    <property type="entry name" value="TEN-like_YD-shell"/>
</dbReference>
<evidence type="ECO:0000313" key="6">
    <source>
        <dbReference type="EMBL" id="TCC48812.1"/>
    </source>
</evidence>
<dbReference type="NCBIfam" id="TIGR01643">
    <property type="entry name" value="YD_repeat_2x"/>
    <property type="match status" value="13"/>
</dbReference>
<feature type="domain" description="Teneurin-like YD-shell" evidence="5">
    <location>
        <begin position="1216"/>
        <end position="1480"/>
    </location>
</feature>
<evidence type="ECO:0000259" key="4">
    <source>
        <dbReference type="Pfam" id="PF20148"/>
    </source>
</evidence>
<dbReference type="InterPro" id="IPR050708">
    <property type="entry name" value="T6SS_VgrG/RHS"/>
</dbReference>
<evidence type="ECO:0000259" key="5">
    <source>
        <dbReference type="Pfam" id="PF25023"/>
    </source>
</evidence>
<evidence type="ECO:0000256" key="1">
    <source>
        <dbReference type="ARBA" id="ARBA00022737"/>
    </source>
</evidence>
<proteinExistence type="predicted"/>
<dbReference type="InterPro" id="IPR045351">
    <property type="entry name" value="DUF6531"/>
</dbReference>
<dbReference type="RefSeq" id="WP_131515050.1">
    <property type="nucleotide sequence ID" value="NZ_SJKD01000004.1"/>
</dbReference>
<feature type="region of interest" description="Disordered" evidence="2">
    <location>
        <begin position="720"/>
        <end position="744"/>
    </location>
</feature>
<dbReference type="Pfam" id="PF25023">
    <property type="entry name" value="TEN_YD-shell"/>
    <property type="match status" value="2"/>
</dbReference>
<dbReference type="Gene3D" id="2.180.10.10">
    <property type="entry name" value="RHS repeat-associated core"/>
    <property type="match status" value="4"/>
</dbReference>
<organism evidence="6 7">
    <name type="scientific">Kribbella capetownensis</name>
    <dbReference type="NCBI Taxonomy" id="1572659"/>
    <lineage>
        <taxon>Bacteria</taxon>
        <taxon>Bacillati</taxon>
        <taxon>Actinomycetota</taxon>
        <taxon>Actinomycetes</taxon>
        <taxon>Propionibacteriales</taxon>
        <taxon>Kribbellaceae</taxon>
        <taxon>Kribbella</taxon>
    </lineage>
</organism>
<feature type="domain" description="DUF6531" evidence="4">
    <location>
        <begin position="226"/>
        <end position="299"/>
    </location>
</feature>
<keyword evidence="1" id="KW-0677">Repeat</keyword>
<feature type="compositionally biased region" description="Basic and acidic residues" evidence="2">
    <location>
        <begin position="728"/>
        <end position="737"/>
    </location>
</feature>
<gene>
    <name evidence="6" type="ORF">E0H75_19765</name>
</gene>
<dbReference type="PANTHER" id="PTHR32305">
    <property type="match status" value="1"/>
</dbReference>
<keyword evidence="7" id="KW-1185">Reference proteome</keyword>
<dbReference type="InterPro" id="IPR006530">
    <property type="entry name" value="YD"/>
</dbReference>
<dbReference type="OrthoDB" id="3795228at2"/>
<feature type="signal peptide" evidence="3">
    <location>
        <begin position="1"/>
        <end position="23"/>
    </location>
</feature>
<evidence type="ECO:0000256" key="3">
    <source>
        <dbReference type="SAM" id="SignalP"/>
    </source>
</evidence>
<evidence type="ECO:0000313" key="7">
    <source>
        <dbReference type="Proteomes" id="UP000293342"/>
    </source>
</evidence>
<protein>
    <submittedName>
        <fullName evidence="6">RHS repeat protein</fullName>
    </submittedName>
</protein>
<feature type="domain" description="Teneurin-like YD-shell" evidence="5">
    <location>
        <begin position="499"/>
        <end position="645"/>
    </location>
</feature>
<name>A0A4V2M7V8_9ACTN</name>
<dbReference type="EMBL" id="SJKD01000004">
    <property type="protein sequence ID" value="TCC48812.1"/>
    <property type="molecule type" value="Genomic_DNA"/>
</dbReference>
<accession>A0A4V2M7V8</accession>
<sequence length="1744" mass="184699">MRRFAALPLSALLVSLLVPQAAASSAPADQRASVPVQVVQAETVHRAKPPKPAMSVAARHEQVEQDLPKVGHGFDLTKANSATGNEKSAAPAVDWSISNERYAPFRKPAFTVWGDAIVDFSGPVVANSWTVDMAVVDVASGQEISLPSQPLFCGGACRTAAIWSDTLGAGLTPGRLYKGKFRVRNSSTSSPWFTLSQSQPALFTPGIPGDLAGQCACNAGSQAYRGDPVNTATGAFVESFTDVQGTGPGVPLQVSRFYSSLSTAVSSFGKGWSWAYDSSLTASASEVAVRFADGATIKFTKDAGGAWQSPAAVKQRLRPVGTGWELRTSDGTTYRYDAAGLLTGIVDAGGIGVALAYSGGKLATVTERSGRVATLTWDADRIAKLSLSDGREVSYGYTSGLLTQVTDVRGQATSYGYDASGRIVTVTDALGRQTTKNTYDATTGRVSSQTNATGDVTGFEWDEARGESDTIDPNGGVWTDLYSGGVLVAHYGPDGRRTTYDYDGRLNKVLITDPRFAETVMTYDARDNMLTRTASAPLSYVESWTYDDEDNITSATDGRGQKTILTYDTANRLMSSTDPGGGKTELTYTAVGQLATQKTPAGHVTTMDYDTAGNLIAKTSPLGFVERLEYDAAGRVIASRDPRGSVEGSTPEEYTTHFTYDAAGNILTTTAPDDAVTTNVYDEVGKLSSATVANAGGTVLSATGYRYDAAGRTVETSDAAGVTSTTKFDSRGNRSESTDATGAKTTYSYDSMNRTASMTTPRGYETGADPAAFTWSYTYDANGNQLTSTDGAGRQTKQTFDVLNRVSTVTAPGGGVTTTTYDGAGNVLTSKDPLGRITTNVYDAAGRLQSTAVPGLQPTTYTYDLDGHQLSMKSPSGGSVTTWTYDADGRQITQTDPRGNVSGGTPADYTTTYGYDPAGNQTTQTDKLGKVTTQAYDPSNNVTSERDPLGNTTSYAYDALQRLTSVTSPVASATTTYTYDSVGNLAERKDPRDGVTKYGYNPRGDLTSVIDPLDRKQTFGYDAEGNVTEIIKARGYASGDLPAYTIRQAYDLRGLRTSLTTASTAANATFGYDADGLLKTYTDVTGTTTLTRDTAGQLTGVTQPQGNYGYTYTPYGEVLTRTQPGSVTSTYGYDTDGRATTLTSDGQTTGFGYDADSHLTSIVYPATSGYTQTRTYDRTGDIAAVANQKSGATTPLSRYDYTRDANHNPTVVKRTRGTTVYNEAFEYDAANRITKNCLDATTCTGAAASVGYSYDASGNRLTEDRAGVTNPGTTAYSYDAANQIINRTDPGGTVTPYSYNADGQLEGNRTWDVLGRITTETTGTQTTSFTYDALGLRRTVANTAGTKKLSWDINNPIPMIGVETRTDASLWRHRYAPDGTAVYVEHPAKTYPRSLLFGDALGSITDVLDQTGGARWRYGYEPFGAKRTTEKLNTTAEDPSLGFTGAYLEPTTGNYHVRARDLDPSGTFLSPDPLAPDLADPYVTAYAYANQQPTLLTDPTGLTPKSLGDFWDGLKAVGKKLGEVGRTEPQTRGRQIAVGIGGGAASLGDIRLGGGQTDLSRSTYYGWTADHLGVDGTEGGAILGELIFASMPIPGAGAAGVGTACRAAELARLGLMPTDAARALKIATEAARSGAGADNVVNGLRLAQQLARESASSAFTGSGKLNPGAISGANLIIPGNKLGNKALIQRLTADGSDIADWGKYTSRTYQSLSGNFQVHFYMNRRTGAVDYGYDYKVIFNGVPR</sequence>
<dbReference type="PANTHER" id="PTHR32305:SF15">
    <property type="entry name" value="PROTEIN RHSA-RELATED"/>
    <property type="match status" value="1"/>
</dbReference>
<dbReference type="InterPro" id="IPR022385">
    <property type="entry name" value="Rhs_assc_core"/>
</dbReference>
<dbReference type="Pfam" id="PF20148">
    <property type="entry name" value="DUF6531"/>
    <property type="match status" value="1"/>
</dbReference>
<feature type="chain" id="PRO_5020474746" evidence="3">
    <location>
        <begin position="24"/>
        <end position="1744"/>
    </location>
</feature>
<comment type="caution">
    <text evidence="6">The sequence shown here is derived from an EMBL/GenBank/DDBJ whole genome shotgun (WGS) entry which is preliminary data.</text>
</comment>